<evidence type="ECO:0000256" key="2">
    <source>
        <dbReference type="ARBA" id="ARBA00023121"/>
    </source>
</evidence>
<evidence type="ECO:0000256" key="3">
    <source>
        <dbReference type="RuleBase" id="RU003696"/>
    </source>
</evidence>
<dbReference type="GO" id="GO:0008289">
    <property type="term" value="F:lipid binding"/>
    <property type="evidence" value="ECO:0007669"/>
    <property type="project" value="UniProtKB-KW"/>
</dbReference>
<organism evidence="5 6">
    <name type="scientific">Hermetia illucens</name>
    <name type="common">Black soldier fly</name>
    <dbReference type="NCBI Taxonomy" id="343691"/>
    <lineage>
        <taxon>Eukaryota</taxon>
        <taxon>Metazoa</taxon>
        <taxon>Ecdysozoa</taxon>
        <taxon>Arthropoda</taxon>
        <taxon>Hexapoda</taxon>
        <taxon>Insecta</taxon>
        <taxon>Pterygota</taxon>
        <taxon>Neoptera</taxon>
        <taxon>Endopterygota</taxon>
        <taxon>Diptera</taxon>
        <taxon>Brachycera</taxon>
        <taxon>Stratiomyomorpha</taxon>
        <taxon>Stratiomyidae</taxon>
        <taxon>Hermetiinae</taxon>
        <taxon>Hermetia</taxon>
    </lineage>
</organism>
<dbReference type="Gene3D" id="2.40.128.20">
    <property type="match status" value="1"/>
</dbReference>
<name>A0A7R8V5L8_HERIL</name>
<accession>A0A7R8V5L8</accession>
<dbReference type="PRINTS" id="PR00178">
    <property type="entry name" value="FATTYACIDBP"/>
</dbReference>
<dbReference type="Pfam" id="PF00061">
    <property type="entry name" value="Lipocalin"/>
    <property type="match status" value="1"/>
</dbReference>
<protein>
    <recommendedName>
        <fullName evidence="4">Cytosolic fatty-acid binding proteins domain-containing protein</fullName>
    </recommendedName>
</protein>
<feature type="domain" description="Cytosolic fatty-acid binding proteins" evidence="4">
    <location>
        <begin position="7"/>
        <end position="24"/>
    </location>
</feature>
<dbReference type="InterPro" id="IPR012674">
    <property type="entry name" value="Calycin"/>
</dbReference>
<dbReference type="InterPro" id="IPR000463">
    <property type="entry name" value="Fatty_acid-bd"/>
</dbReference>
<dbReference type="InParanoid" id="A0A7R8V5L8"/>
<comment type="similarity">
    <text evidence="1 3">Belongs to the calycin superfamily. Fatty-acid binding protein (FABP) family.</text>
</comment>
<dbReference type="PANTHER" id="PTHR11955">
    <property type="entry name" value="FATTY ACID BINDING PROTEIN"/>
    <property type="match status" value="1"/>
</dbReference>
<sequence length="130" mass="14754">MAAWEGKKYKLELAQNFDEYLKALGVDADKIKLASSGTDTFTLVKNGDEYEYISTSTGKAMKFKPGVEFDMDTYDGQKIKTLYKFETPNKLVMEQKGDKSAETVREFSDTEMIATYSFKGVTAVRYYKAI</sequence>
<dbReference type="InterPro" id="IPR031259">
    <property type="entry name" value="ILBP"/>
</dbReference>
<dbReference type="AlphaFoldDB" id="A0A7R8V5L8"/>
<keyword evidence="2" id="KW-0446">Lipid-binding</keyword>
<evidence type="ECO:0000313" key="6">
    <source>
        <dbReference type="Proteomes" id="UP000594454"/>
    </source>
</evidence>
<dbReference type="OrthoDB" id="354351at2759"/>
<dbReference type="SUPFAM" id="SSF50814">
    <property type="entry name" value="Lipocalins"/>
    <property type="match status" value="1"/>
</dbReference>
<reference evidence="5 6" key="1">
    <citation type="submission" date="2020-11" db="EMBL/GenBank/DDBJ databases">
        <authorList>
            <person name="Wallbank WR R."/>
            <person name="Pardo Diaz C."/>
            <person name="Kozak K."/>
            <person name="Martin S."/>
            <person name="Jiggins C."/>
            <person name="Moest M."/>
            <person name="Warren A I."/>
            <person name="Generalovic N T."/>
            <person name="Byers J.R.P. K."/>
            <person name="Montejo-Kovacevich G."/>
            <person name="Yen C E."/>
        </authorList>
    </citation>
    <scope>NUCLEOTIDE SEQUENCE [LARGE SCALE GENOMIC DNA]</scope>
</reference>
<dbReference type="EMBL" id="LR899014">
    <property type="protein sequence ID" value="CAD7093316.1"/>
    <property type="molecule type" value="Genomic_DNA"/>
</dbReference>
<proteinExistence type="inferred from homology"/>
<evidence type="ECO:0000256" key="1">
    <source>
        <dbReference type="ARBA" id="ARBA00008390"/>
    </source>
</evidence>
<dbReference type="InterPro" id="IPR000566">
    <property type="entry name" value="Lipocln_cytosolic_FA-bd_dom"/>
</dbReference>
<dbReference type="Proteomes" id="UP000594454">
    <property type="component" value="Chromosome 6"/>
</dbReference>
<evidence type="ECO:0000313" key="5">
    <source>
        <dbReference type="EMBL" id="CAD7093316.1"/>
    </source>
</evidence>
<evidence type="ECO:0000259" key="4">
    <source>
        <dbReference type="PROSITE" id="PS00214"/>
    </source>
</evidence>
<keyword evidence="6" id="KW-1185">Reference proteome</keyword>
<keyword evidence="3" id="KW-0813">Transport</keyword>
<gene>
    <name evidence="5" type="ORF">HERILL_LOCUS15604</name>
</gene>
<dbReference type="PROSITE" id="PS00214">
    <property type="entry name" value="FABP"/>
    <property type="match status" value="1"/>
</dbReference>